<comment type="caution">
    <text evidence="1">The sequence shown here is derived from an EMBL/GenBank/DDBJ whole genome shotgun (WGS) entry which is preliminary data.</text>
</comment>
<dbReference type="EMBL" id="AMWG01000083">
    <property type="protein sequence ID" value="ELP32896.1"/>
    <property type="molecule type" value="Genomic_DNA"/>
</dbReference>
<reference evidence="1 2" key="1">
    <citation type="journal article" date="2013" name="Mar. Genomics">
        <title>Expression of sulfatases in Rhodopirellula baltica and the diversity of sulfatases in the genus Rhodopirellula.</title>
        <authorList>
            <person name="Wegner C.E."/>
            <person name="Richter-Heitmann T."/>
            <person name="Klindworth A."/>
            <person name="Klockow C."/>
            <person name="Richter M."/>
            <person name="Achstetter T."/>
            <person name="Glockner F.O."/>
            <person name="Harder J."/>
        </authorList>
    </citation>
    <scope>NUCLEOTIDE SEQUENCE [LARGE SCALE GENOMIC DNA]</scope>
    <source>
        <strain evidence="1 2">SWK14</strain>
    </source>
</reference>
<gene>
    <name evidence="1" type="ORF">RBSWK_03170</name>
</gene>
<accession>L7CIK1</accession>
<sequence>MLSQVGDGIAVAGDGAGLLSAEQQVFSKPLGEVRVKASERGLFLKSSSSS</sequence>
<organism evidence="1 2">
    <name type="scientific">Rhodopirellula baltica SWK14</name>
    <dbReference type="NCBI Taxonomy" id="993516"/>
    <lineage>
        <taxon>Bacteria</taxon>
        <taxon>Pseudomonadati</taxon>
        <taxon>Planctomycetota</taxon>
        <taxon>Planctomycetia</taxon>
        <taxon>Pirellulales</taxon>
        <taxon>Pirellulaceae</taxon>
        <taxon>Rhodopirellula</taxon>
    </lineage>
</organism>
<name>L7CIK1_RHOBT</name>
<dbReference type="Proteomes" id="UP000010959">
    <property type="component" value="Unassembled WGS sequence"/>
</dbReference>
<protein>
    <submittedName>
        <fullName evidence="1">Uncharacterized protein</fullName>
    </submittedName>
</protein>
<proteinExistence type="predicted"/>
<evidence type="ECO:0000313" key="2">
    <source>
        <dbReference type="Proteomes" id="UP000010959"/>
    </source>
</evidence>
<dbReference type="AlphaFoldDB" id="L7CIK1"/>
<evidence type="ECO:0000313" key="1">
    <source>
        <dbReference type="EMBL" id="ELP32896.1"/>
    </source>
</evidence>